<reference evidence="1" key="2">
    <citation type="submission" date="2020-05" db="UniProtKB">
        <authorList>
            <consortium name="EnsemblMetazoa"/>
        </authorList>
    </citation>
    <scope>IDENTIFICATION</scope>
    <source>
        <strain evidence="1">IAEA</strain>
    </source>
</reference>
<evidence type="ECO:0000313" key="2">
    <source>
        <dbReference type="Proteomes" id="UP000092460"/>
    </source>
</evidence>
<reference evidence="2" key="1">
    <citation type="submission" date="2015-01" db="EMBL/GenBank/DDBJ databases">
        <authorList>
            <person name="Aksoy S."/>
            <person name="Warren W."/>
            <person name="Wilson R.K."/>
        </authorList>
    </citation>
    <scope>NUCLEOTIDE SEQUENCE [LARGE SCALE GENOMIC DNA]</scope>
    <source>
        <strain evidence="2">IAEA</strain>
    </source>
</reference>
<dbReference type="Proteomes" id="UP000092460">
    <property type="component" value="Unassembled WGS sequence"/>
</dbReference>
<keyword evidence="2" id="KW-1185">Reference proteome</keyword>
<dbReference type="VEuPathDB" id="VectorBase:GPPI029872"/>
<evidence type="ECO:0000313" key="1">
    <source>
        <dbReference type="EnsemblMetazoa" id="GPPI029872-PA"/>
    </source>
</evidence>
<organism evidence="1 2">
    <name type="scientific">Glossina palpalis gambiensis</name>
    <dbReference type="NCBI Taxonomy" id="67801"/>
    <lineage>
        <taxon>Eukaryota</taxon>
        <taxon>Metazoa</taxon>
        <taxon>Ecdysozoa</taxon>
        <taxon>Arthropoda</taxon>
        <taxon>Hexapoda</taxon>
        <taxon>Insecta</taxon>
        <taxon>Pterygota</taxon>
        <taxon>Neoptera</taxon>
        <taxon>Endopterygota</taxon>
        <taxon>Diptera</taxon>
        <taxon>Brachycera</taxon>
        <taxon>Muscomorpha</taxon>
        <taxon>Hippoboscoidea</taxon>
        <taxon>Glossinidae</taxon>
        <taxon>Glossina</taxon>
    </lineage>
</organism>
<dbReference type="EnsemblMetazoa" id="GPPI029872-RA">
    <property type="protein sequence ID" value="GPPI029872-PA"/>
    <property type="gene ID" value="GPPI029872"/>
</dbReference>
<proteinExistence type="predicted"/>
<dbReference type="EMBL" id="JXJN01014169">
    <property type="status" value="NOT_ANNOTATED_CDS"/>
    <property type="molecule type" value="Genomic_DNA"/>
</dbReference>
<sequence length="207" mass="23867">MAMTMTMAMAPEDTFSHLSYTGKRIYVSKCVHTQTNIVTIEKLRFATHNQLRLYSSKFVTFDEQLFGYRRCNFGTLPSTVRRNLPAIVCGLAKKITQFMLKNIVEIFKLLIKLPIIKLGLYAAIDDECIRLRDQRSRIERERGQERDATSQDSKELNILAYVKEETSFKWFKRNSNCDNNNSNNNNNNGQAATTKQGIEIHTAIETE</sequence>
<protein>
    <submittedName>
        <fullName evidence="1">Uncharacterized protein</fullName>
    </submittedName>
</protein>
<accession>A0A1B0BH40</accession>
<dbReference type="AlphaFoldDB" id="A0A1B0BH40"/>
<name>A0A1B0BH40_9MUSC</name>